<proteinExistence type="predicted"/>
<evidence type="ECO:0000313" key="1">
    <source>
        <dbReference type="EMBL" id="SMP29050.1"/>
    </source>
</evidence>
<evidence type="ECO:0000313" key="2">
    <source>
        <dbReference type="Proteomes" id="UP001157961"/>
    </source>
</evidence>
<reference evidence="1 2" key="1">
    <citation type="submission" date="2017-05" db="EMBL/GenBank/DDBJ databases">
        <authorList>
            <person name="Varghese N."/>
            <person name="Submissions S."/>
        </authorList>
    </citation>
    <scope>NUCLEOTIDE SEQUENCE [LARGE SCALE GENOMIC DNA]</scope>
    <source>
        <strain evidence="1 2">DSM 29734</strain>
    </source>
</reference>
<accession>A0ABY1P907</accession>
<keyword evidence="2" id="KW-1185">Reference proteome</keyword>
<dbReference type="Proteomes" id="UP001157961">
    <property type="component" value="Unassembled WGS sequence"/>
</dbReference>
<name>A0ABY1P907_9RHOB</name>
<organism evidence="1 2">
    <name type="scientific">Shimia sagamensis</name>
    <dbReference type="NCBI Taxonomy" id="1566352"/>
    <lineage>
        <taxon>Bacteria</taxon>
        <taxon>Pseudomonadati</taxon>
        <taxon>Pseudomonadota</taxon>
        <taxon>Alphaproteobacteria</taxon>
        <taxon>Rhodobacterales</taxon>
        <taxon>Roseobacteraceae</taxon>
    </lineage>
</organism>
<protein>
    <submittedName>
        <fullName evidence="1">Uncharacterized protein</fullName>
    </submittedName>
</protein>
<gene>
    <name evidence="1" type="ORF">SAMN06265373_106145</name>
</gene>
<sequence length="67" mass="7705">MLKTWMKIDLSRDLQGRGLRNSLLDVRPGAFLFQDFVVGTPNLLIEKGPCTRHCRLFPKNMTLKGIF</sequence>
<dbReference type="EMBL" id="FXTY01000006">
    <property type="protein sequence ID" value="SMP29050.1"/>
    <property type="molecule type" value="Genomic_DNA"/>
</dbReference>
<comment type="caution">
    <text evidence="1">The sequence shown here is derived from an EMBL/GenBank/DDBJ whole genome shotgun (WGS) entry which is preliminary data.</text>
</comment>